<dbReference type="AlphaFoldDB" id="A0A7I7WPE7"/>
<dbReference type="EMBL" id="AP022608">
    <property type="protein sequence ID" value="BBZ18587.1"/>
    <property type="molecule type" value="Genomic_DNA"/>
</dbReference>
<keyword evidence="1" id="KW-0808">Transferase</keyword>
<dbReference type="KEGG" id="mgad:MGAD_29220"/>
<evidence type="ECO:0000313" key="1">
    <source>
        <dbReference type="EMBL" id="BBZ18587.1"/>
    </source>
</evidence>
<dbReference type="Pfam" id="PF13692">
    <property type="entry name" value="Glyco_trans_1_4"/>
    <property type="match status" value="1"/>
</dbReference>
<dbReference type="PANTHER" id="PTHR12526:SF572">
    <property type="entry name" value="BLL5144 PROTEIN"/>
    <property type="match status" value="1"/>
</dbReference>
<dbReference type="GO" id="GO:0016740">
    <property type="term" value="F:transferase activity"/>
    <property type="evidence" value="ECO:0007669"/>
    <property type="project" value="UniProtKB-KW"/>
</dbReference>
<name>A0A7I7WPE7_MYCGU</name>
<dbReference type="Gene3D" id="3.40.50.2000">
    <property type="entry name" value="Glycogen Phosphorylase B"/>
    <property type="match status" value="2"/>
</dbReference>
<dbReference type="SUPFAM" id="SSF53756">
    <property type="entry name" value="UDP-Glycosyltransferase/glycogen phosphorylase"/>
    <property type="match status" value="1"/>
</dbReference>
<protein>
    <submittedName>
        <fullName evidence="1">Glycosyl transferase family 1</fullName>
    </submittedName>
</protein>
<organism evidence="1 2">
    <name type="scientific">Mycolicibacterium gadium</name>
    <name type="common">Mycobacterium gadium</name>
    <dbReference type="NCBI Taxonomy" id="1794"/>
    <lineage>
        <taxon>Bacteria</taxon>
        <taxon>Bacillati</taxon>
        <taxon>Actinomycetota</taxon>
        <taxon>Actinomycetes</taxon>
        <taxon>Mycobacteriales</taxon>
        <taxon>Mycobacteriaceae</taxon>
        <taxon>Mycolicibacterium</taxon>
    </lineage>
</organism>
<evidence type="ECO:0000313" key="2">
    <source>
        <dbReference type="Proteomes" id="UP000466187"/>
    </source>
</evidence>
<reference evidence="1 2" key="1">
    <citation type="journal article" date="2019" name="Emerg. Microbes Infect.">
        <title>Comprehensive subspecies identification of 175 nontuberculous mycobacteria species based on 7547 genomic profiles.</title>
        <authorList>
            <person name="Matsumoto Y."/>
            <person name="Kinjo T."/>
            <person name="Motooka D."/>
            <person name="Nabeya D."/>
            <person name="Jung N."/>
            <person name="Uechi K."/>
            <person name="Horii T."/>
            <person name="Iida T."/>
            <person name="Fujita J."/>
            <person name="Nakamura S."/>
        </authorList>
    </citation>
    <scope>NUCLEOTIDE SEQUENCE [LARGE SCALE GENOMIC DNA]</scope>
    <source>
        <strain evidence="1 2">JCM 12688</strain>
    </source>
</reference>
<gene>
    <name evidence="1" type="ORF">MGAD_29220</name>
</gene>
<proteinExistence type="predicted"/>
<dbReference type="Proteomes" id="UP000466187">
    <property type="component" value="Chromosome"/>
</dbReference>
<dbReference type="PANTHER" id="PTHR12526">
    <property type="entry name" value="GLYCOSYLTRANSFERASE"/>
    <property type="match status" value="1"/>
</dbReference>
<accession>A0A7I7WPE7</accession>
<sequence>MFQPILADPPSRPLTPDMPVLTAKSGLPLTALPDYEPIPPYAAPQQISRTVRFGIFDTHTSPPCGLARFAAGLTAALSIDGSSASRVADGSLQGQVDVAILQYQDGATHEVVDIVDALRVPSIVVIHTVPKAPTSQQRSVLEAITAAADHVVVMSEAARQRLSLIYAVDRQKVSMIPHGATLPTAPRVKRPSRPTILTWGLLGPGKGIERVIDAMPSLSDVPGRPRYVIVGPMDPGIPQTEAEAYRAARIEQARRLGVADSVSFDPRYYDKSSLAELIQQASVVALPYDSTEQVSSGVLVDAVANGRPIVATAFPHAIELLSSGAGIVVDHNDGVALAAALRQIITQPRLAGAMAAEVRQRAPEVAWPVVAAAYLKLALRLTAGTPVLA</sequence>